<dbReference type="eggNOG" id="COG0755">
    <property type="taxonomic scope" value="Bacteria"/>
</dbReference>
<feature type="transmembrane region" description="Helical" evidence="7">
    <location>
        <begin position="138"/>
        <end position="159"/>
    </location>
</feature>
<dbReference type="NCBIfam" id="TIGR03144">
    <property type="entry name" value="cytochr_II_ccsB"/>
    <property type="match status" value="1"/>
</dbReference>
<reference evidence="9 10" key="1">
    <citation type="journal article" date="2009" name="Stand. Genomic Sci.">
        <title>Complete genome sequence of Stackebrandtia nassauensis type strain (LLR-40K-21).</title>
        <authorList>
            <person name="Munk C."/>
            <person name="Lapidus A."/>
            <person name="Copeland A."/>
            <person name="Jando M."/>
            <person name="Mayilraj S."/>
            <person name="Glavina Del Rio T."/>
            <person name="Nolan M."/>
            <person name="Chen F."/>
            <person name="Lucas S."/>
            <person name="Tice H."/>
            <person name="Cheng J.F."/>
            <person name="Han C."/>
            <person name="Detter J.C."/>
            <person name="Bruce D."/>
            <person name="Goodwin L."/>
            <person name="Chain P."/>
            <person name="Pitluck S."/>
            <person name="Goker M."/>
            <person name="Ovchinikova G."/>
            <person name="Pati A."/>
            <person name="Ivanova N."/>
            <person name="Mavromatis K."/>
            <person name="Chen A."/>
            <person name="Palaniappan K."/>
            <person name="Land M."/>
            <person name="Hauser L."/>
            <person name="Chang Y.J."/>
            <person name="Jeffries C.D."/>
            <person name="Bristow J."/>
            <person name="Eisen J.A."/>
            <person name="Markowitz V."/>
            <person name="Hugenholtz P."/>
            <person name="Kyrpides N.C."/>
            <person name="Klenk H.P."/>
        </authorList>
    </citation>
    <scope>NUCLEOTIDE SEQUENCE [LARGE SCALE GENOMIC DNA]</scope>
    <source>
        <strain evidence="10">DSM 44728 / CIP 108903 / NRRL B-16338 / NBRC 102104 / LLR-40K-21</strain>
    </source>
</reference>
<dbReference type="GO" id="GO:0020037">
    <property type="term" value="F:heme binding"/>
    <property type="evidence" value="ECO:0007669"/>
    <property type="project" value="InterPro"/>
</dbReference>
<evidence type="ECO:0000259" key="8">
    <source>
        <dbReference type="Pfam" id="PF01578"/>
    </source>
</evidence>
<dbReference type="HOGENOM" id="CLU_049710_0_0_11"/>
<keyword evidence="10" id="KW-1185">Reference proteome</keyword>
<keyword evidence="5 7" id="KW-0472">Membrane</keyword>
<evidence type="ECO:0000256" key="3">
    <source>
        <dbReference type="ARBA" id="ARBA00022748"/>
    </source>
</evidence>
<name>D3Q831_STANL</name>
<evidence type="ECO:0000256" key="7">
    <source>
        <dbReference type="SAM" id="Phobius"/>
    </source>
</evidence>
<dbReference type="GO" id="GO:0017004">
    <property type="term" value="P:cytochrome complex assembly"/>
    <property type="evidence" value="ECO:0007669"/>
    <property type="project" value="UniProtKB-KW"/>
</dbReference>
<dbReference type="OrthoDB" id="9814290at2"/>
<dbReference type="GO" id="GO:0005886">
    <property type="term" value="C:plasma membrane"/>
    <property type="evidence" value="ECO:0007669"/>
    <property type="project" value="TreeGrafter"/>
</dbReference>
<feature type="transmembrane region" description="Helical" evidence="7">
    <location>
        <begin position="300"/>
        <end position="315"/>
    </location>
</feature>
<feature type="transmembrane region" description="Helical" evidence="7">
    <location>
        <begin position="110"/>
        <end position="132"/>
    </location>
</feature>
<comment type="subcellular location">
    <subcellularLocation>
        <location evidence="1">Membrane</location>
        <topology evidence="1">Multi-pass membrane protein</topology>
    </subcellularLocation>
</comment>
<dbReference type="STRING" id="446470.Snas_0824"/>
<gene>
    <name evidence="9" type="ordered locus">Snas_0824</name>
</gene>
<evidence type="ECO:0000313" key="9">
    <source>
        <dbReference type="EMBL" id="ADD40536.1"/>
    </source>
</evidence>
<evidence type="ECO:0000313" key="10">
    <source>
        <dbReference type="Proteomes" id="UP000000844"/>
    </source>
</evidence>
<dbReference type="RefSeq" id="WP_013016107.1">
    <property type="nucleotide sequence ID" value="NC_013947.1"/>
</dbReference>
<dbReference type="Pfam" id="PF01578">
    <property type="entry name" value="Cytochrom_C_asm"/>
    <property type="match status" value="1"/>
</dbReference>
<dbReference type="EMBL" id="CP001778">
    <property type="protein sequence ID" value="ADD40536.1"/>
    <property type="molecule type" value="Genomic_DNA"/>
</dbReference>
<dbReference type="InterPro" id="IPR045062">
    <property type="entry name" value="Cyt_c_biogenesis_CcsA/CcmC"/>
</dbReference>
<keyword evidence="3" id="KW-0201">Cytochrome c-type biogenesis</keyword>
<proteinExistence type="predicted"/>
<dbReference type="KEGG" id="sna:Snas_0824"/>
<evidence type="ECO:0000256" key="5">
    <source>
        <dbReference type="ARBA" id="ARBA00023136"/>
    </source>
</evidence>
<evidence type="ECO:0000256" key="4">
    <source>
        <dbReference type="ARBA" id="ARBA00022989"/>
    </source>
</evidence>
<feature type="compositionally biased region" description="Acidic residues" evidence="6">
    <location>
        <begin position="81"/>
        <end position="91"/>
    </location>
</feature>
<feature type="transmembrane region" description="Helical" evidence="7">
    <location>
        <begin position="12"/>
        <end position="31"/>
    </location>
</feature>
<dbReference type="AlphaFoldDB" id="D3Q831"/>
<feature type="transmembrane region" description="Helical" evidence="7">
    <location>
        <begin position="327"/>
        <end position="348"/>
    </location>
</feature>
<evidence type="ECO:0000256" key="2">
    <source>
        <dbReference type="ARBA" id="ARBA00022692"/>
    </source>
</evidence>
<dbReference type="InterPro" id="IPR017562">
    <property type="entry name" value="Cyt_c_biogenesis_CcsA"/>
</dbReference>
<feature type="transmembrane region" description="Helical" evidence="7">
    <location>
        <begin position="171"/>
        <end position="189"/>
    </location>
</feature>
<keyword evidence="2 7" id="KW-0812">Transmembrane</keyword>
<dbReference type="InterPro" id="IPR002541">
    <property type="entry name" value="Cyt_c_assembly"/>
</dbReference>
<organism evidence="9 10">
    <name type="scientific">Stackebrandtia nassauensis (strain DSM 44728 / CIP 108903 / NRRL B-16338 / NBRC 102104 / LLR-40K-21)</name>
    <dbReference type="NCBI Taxonomy" id="446470"/>
    <lineage>
        <taxon>Bacteria</taxon>
        <taxon>Bacillati</taxon>
        <taxon>Actinomycetota</taxon>
        <taxon>Actinomycetes</taxon>
        <taxon>Glycomycetales</taxon>
        <taxon>Glycomycetaceae</taxon>
        <taxon>Stackebrandtia</taxon>
    </lineage>
</organism>
<dbReference type="PANTHER" id="PTHR30071">
    <property type="entry name" value="HEME EXPORTER PROTEIN C"/>
    <property type="match status" value="1"/>
</dbReference>
<feature type="transmembrane region" description="Helical" evidence="7">
    <location>
        <begin position="268"/>
        <end position="285"/>
    </location>
</feature>
<evidence type="ECO:0000256" key="1">
    <source>
        <dbReference type="ARBA" id="ARBA00004141"/>
    </source>
</evidence>
<feature type="transmembrane region" description="Helical" evidence="7">
    <location>
        <begin position="201"/>
        <end position="226"/>
    </location>
</feature>
<keyword evidence="4 7" id="KW-1133">Transmembrane helix</keyword>
<evidence type="ECO:0000256" key="6">
    <source>
        <dbReference type="SAM" id="MobiDB-lite"/>
    </source>
</evidence>
<accession>D3Q831</accession>
<feature type="region of interest" description="Disordered" evidence="6">
    <location>
        <begin position="81"/>
        <end position="101"/>
    </location>
</feature>
<protein>
    <submittedName>
        <fullName evidence="9">Cytochrome c-type biogenesis protein CcsB</fullName>
    </submittedName>
</protein>
<feature type="domain" description="Cytochrome c assembly protein" evidence="8">
    <location>
        <begin position="138"/>
        <end position="352"/>
    </location>
</feature>
<dbReference type="Proteomes" id="UP000000844">
    <property type="component" value="Chromosome"/>
</dbReference>
<sequence length="357" mass="38698">MPSSSGLADASNAAFVITIVLYAVAMFGYAVEYAFGRREAKAAEHRQLAAVGAGGEFTVPGEYADKSADGAFESHLSIELDEDDSDEDEDDSRPQQPGVTSKQALAAGRIGFVAMVLAAVAHTASLGLRAAAVGRWPWGNMFEFIVAVALVGVIVWIVLVGRGTVSRRLGLFTMLAVVLLLGSATRVYTDAAPLVPALDSYWIAIHVFAAIIATGVFLVGFVAAVLHLLKRGYDRKTAAGQPIRFPFTIAQRLPLAEKLEKLTWRMHVLAFPLWTFGVIAGAIWAREAWSRYWGWDPKEVWAFIAWVVYAAYLHARNTGSTGRTLAPWIVIIGWAVMLFNLFGVNLVVNSLHSYAGV</sequence>
<dbReference type="PANTHER" id="PTHR30071:SF1">
    <property type="entry name" value="CYTOCHROME B_B6 PROTEIN-RELATED"/>
    <property type="match status" value="1"/>
</dbReference>